<proteinExistence type="predicted"/>
<gene>
    <name evidence="2" type="ORF">HID58_094052</name>
</gene>
<feature type="transmembrane region" description="Helical" evidence="1">
    <location>
        <begin position="20"/>
        <end position="38"/>
    </location>
</feature>
<evidence type="ECO:0000313" key="2">
    <source>
        <dbReference type="EMBL" id="KAH0852388.1"/>
    </source>
</evidence>
<name>A0ABQ7XBC1_BRANA</name>
<evidence type="ECO:0000313" key="3">
    <source>
        <dbReference type="Proteomes" id="UP000824890"/>
    </source>
</evidence>
<organism evidence="2 3">
    <name type="scientific">Brassica napus</name>
    <name type="common">Rape</name>
    <dbReference type="NCBI Taxonomy" id="3708"/>
    <lineage>
        <taxon>Eukaryota</taxon>
        <taxon>Viridiplantae</taxon>
        <taxon>Streptophyta</taxon>
        <taxon>Embryophyta</taxon>
        <taxon>Tracheophyta</taxon>
        <taxon>Spermatophyta</taxon>
        <taxon>Magnoliopsida</taxon>
        <taxon>eudicotyledons</taxon>
        <taxon>Gunneridae</taxon>
        <taxon>Pentapetalae</taxon>
        <taxon>rosids</taxon>
        <taxon>malvids</taxon>
        <taxon>Brassicales</taxon>
        <taxon>Brassicaceae</taxon>
        <taxon>Brassiceae</taxon>
        <taxon>Brassica</taxon>
    </lineage>
</organism>
<sequence length="95" mass="10774">SLDGEDRVLDESEASHELFFHVRNLSVGAVLIAVVHTLHGFRKRMLYYGVVPRRIKLILSRADILMHKLNVMFPSSAPKARSMLPLKPLMSSKSF</sequence>
<evidence type="ECO:0000256" key="1">
    <source>
        <dbReference type="SAM" id="Phobius"/>
    </source>
</evidence>
<feature type="non-terminal residue" evidence="2">
    <location>
        <position position="1"/>
    </location>
</feature>
<protein>
    <submittedName>
        <fullName evidence="2">Uncharacterized protein</fullName>
    </submittedName>
</protein>
<reference evidence="2 3" key="1">
    <citation type="submission" date="2021-05" db="EMBL/GenBank/DDBJ databases">
        <title>Genome Assembly of Synthetic Allotetraploid Brassica napus Reveals Homoeologous Exchanges between Subgenomes.</title>
        <authorList>
            <person name="Davis J.T."/>
        </authorList>
    </citation>
    <scope>NUCLEOTIDE SEQUENCE [LARGE SCALE GENOMIC DNA]</scope>
    <source>
        <strain evidence="3">cv. Da-Ae</strain>
        <tissue evidence="2">Seedling</tissue>
    </source>
</reference>
<dbReference type="EMBL" id="JAGKQM010001091">
    <property type="protein sequence ID" value="KAH0852388.1"/>
    <property type="molecule type" value="Genomic_DNA"/>
</dbReference>
<accession>A0ABQ7XBC1</accession>
<dbReference type="Proteomes" id="UP000824890">
    <property type="component" value="Unassembled WGS sequence"/>
</dbReference>
<keyword evidence="1" id="KW-0472">Membrane</keyword>
<keyword evidence="1" id="KW-1133">Transmembrane helix</keyword>
<keyword evidence="3" id="KW-1185">Reference proteome</keyword>
<keyword evidence="1" id="KW-0812">Transmembrane</keyword>
<comment type="caution">
    <text evidence="2">The sequence shown here is derived from an EMBL/GenBank/DDBJ whole genome shotgun (WGS) entry which is preliminary data.</text>
</comment>